<dbReference type="AlphaFoldDB" id="U6LRF9"/>
<evidence type="ECO:0000313" key="2">
    <source>
        <dbReference type="EMBL" id="CDJ51174.1"/>
    </source>
</evidence>
<reference evidence="2" key="1">
    <citation type="submission" date="2013-10" db="EMBL/GenBank/DDBJ databases">
        <title>Genomic analysis of the causative agents of coccidiosis in chickens.</title>
        <authorList>
            <person name="Reid A.J."/>
            <person name="Blake D."/>
            <person name="Billington K."/>
            <person name="Browne H."/>
            <person name="Dunn M."/>
            <person name="Hung S."/>
            <person name="Kawahara F."/>
            <person name="Miranda-Saavedra D."/>
            <person name="Mourier T."/>
            <person name="Nagra H."/>
            <person name="Otto T.D."/>
            <person name="Rawlings N."/>
            <person name="Sanchez A."/>
            <person name="Sanders M."/>
            <person name="Subramaniam C."/>
            <person name="Tay Y."/>
            <person name="Dear P."/>
            <person name="Doerig C."/>
            <person name="Gruber A."/>
            <person name="Parkinson J."/>
            <person name="Shirley M."/>
            <person name="Wan K.L."/>
            <person name="Berriman M."/>
            <person name="Tomley F."/>
            <person name="Pain A."/>
        </authorList>
    </citation>
    <scope>NUCLEOTIDE SEQUENCE [LARGE SCALE GENOMIC DNA]</scope>
    <source>
        <strain evidence="2">Houghton</strain>
    </source>
</reference>
<dbReference type="EMBL" id="HG712630">
    <property type="protein sequence ID" value="CDJ51174.1"/>
    <property type="molecule type" value="Genomic_DNA"/>
</dbReference>
<feature type="region of interest" description="Disordered" evidence="1">
    <location>
        <begin position="188"/>
        <end position="207"/>
    </location>
</feature>
<protein>
    <recommendedName>
        <fullName evidence="4">Reverse transcriptase RNase H-like domain-containing protein</fullName>
    </recommendedName>
</protein>
<reference evidence="2" key="2">
    <citation type="submission" date="2013-10" db="EMBL/GenBank/DDBJ databases">
        <authorList>
            <person name="Aslett M."/>
        </authorList>
    </citation>
    <scope>NUCLEOTIDE SEQUENCE [LARGE SCALE GENOMIC DNA]</scope>
    <source>
        <strain evidence="2">Houghton</strain>
    </source>
</reference>
<evidence type="ECO:0008006" key="4">
    <source>
        <dbReference type="Google" id="ProtNLM"/>
    </source>
</evidence>
<keyword evidence="3" id="KW-1185">Reference proteome</keyword>
<organism evidence="2 3">
    <name type="scientific">Eimeria brunetti</name>
    <dbReference type="NCBI Taxonomy" id="51314"/>
    <lineage>
        <taxon>Eukaryota</taxon>
        <taxon>Sar</taxon>
        <taxon>Alveolata</taxon>
        <taxon>Apicomplexa</taxon>
        <taxon>Conoidasida</taxon>
        <taxon>Coccidia</taxon>
        <taxon>Eucoccidiorida</taxon>
        <taxon>Eimeriorina</taxon>
        <taxon>Eimeriidae</taxon>
        <taxon>Eimeria</taxon>
    </lineage>
</organism>
<sequence length="250" mass="28192">MKTTANPTPIRPRVARGLELLMDFQDLKVEYRQGANNVVTDTLSRCPFYQPVEAEPLRDATNDTTEVGNCFLVQATDDDLQESQRYTKALTPLQEGEKDRQRKIRGAGSWWFKALQPCNEFSTALTTVLNHNQRPVMEQIRGKQHEVKLTECAVSTSCIKHMIIPQQATWVVMEPLLYPVQSEKGPVKLLAPPNRRPNGEGAPGTSLAHRICCSQKVGIRFREIHKPQPPSTKWNICLTTGEKTGMRNSL</sequence>
<evidence type="ECO:0000256" key="1">
    <source>
        <dbReference type="SAM" id="MobiDB-lite"/>
    </source>
</evidence>
<evidence type="ECO:0000313" key="3">
    <source>
        <dbReference type="Proteomes" id="UP000030750"/>
    </source>
</evidence>
<name>U6LRF9_9EIME</name>
<dbReference type="Proteomes" id="UP000030750">
    <property type="component" value="Unassembled WGS sequence"/>
</dbReference>
<gene>
    <name evidence="2" type="ORF">EBH_0000240</name>
</gene>
<dbReference type="OrthoDB" id="351665at2759"/>
<dbReference type="VEuPathDB" id="ToxoDB:EBH_0000240"/>
<accession>U6LRF9</accession>
<proteinExistence type="predicted"/>